<dbReference type="RefSeq" id="WP_169099544.1">
    <property type="nucleotide sequence ID" value="NZ_JABBVZ010000032.1"/>
</dbReference>
<dbReference type="Proteomes" id="UP000533476">
    <property type="component" value="Unassembled WGS sequence"/>
</dbReference>
<dbReference type="EMBL" id="JABBVZ010000032">
    <property type="protein sequence ID" value="NMP22839.1"/>
    <property type="molecule type" value="Genomic_DNA"/>
</dbReference>
<keyword evidence="3" id="KW-1185">Reference proteome</keyword>
<proteinExistence type="predicted"/>
<keyword evidence="2" id="KW-0378">Hydrolase</keyword>
<gene>
    <name evidence="2" type="ORF">HIJ39_10810</name>
</gene>
<name>A0A7Y0L6I4_9FIRM</name>
<dbReference type="Gene3D" id="3.40.50.1820">
    <property type="entry name" value="alpha/beta hydrolase"/>
    <property type="match status" value="1"/>
</dbReference>
<dbReference type="InterPro" id="IPR050228">
    <property type="entry name" value="Carboxylesterase_BioH"/>
</dbReference>
<dbReference type="PANTHER" id="PTHR43194:SF2">
    <property type="entry name" value="PEROXISOMAL MEMBRANE PROTEIN LPX1"/>
    <property type="match status" value="1"/>
</dbReference>
<dbReference type="InterPro" id="IPR029058">
    <property type="entry name" value="AB_hydrolase_fold"/>
</dbReference>
<organism evidence="2 3">
    <name type="scientific">Sulfobacillus harzensis</name>
    <dbReference type="NCBI Taxonomy" id="2729629"/>
    <lineage>
        <taxon>Bacteria</taxon>
        <taxon>Bacillati</taxon>
        <taxon>Bacillota</taxon>
        <taxon>Clostridia</taxon>
        <taxon>Eubacteriales</taxon>
        <taxon>Clostridiales Family XVII. Incertae Sedis</taxon>
        <taxon>Sulfobacillus</taxon>
    </lineage>
</organism>
<protein>
    <submittedName>
        <fullName evidence="2">Alpha/beta hydrolase</fullName>
    </submittedName>
</protein>
<accession>A0A7Y0L6I4</accession>
<dbReference type="PRINTS" id="PR00111">
    <property type="entry name" value="ABHYDROLASE"/>
</dbReference>
<feature type="domain" description="AB hydrolase-1" evidence="1">
    <location>
        <begin position="6"/>
        <end position="215"/>
    </location>
</feature>
<sequence length="226" mass="25351">MALWYLIHGAASSRLIWTRQMPILRGAKRAELPILDDVPEVRLINAWADWCLEQLTQPAVIMGHSMGGAIAQTMALKAPELVEGLVLVGTGPHLPVNPALIQSLLDTPREALERITRWSLAKNPDPDLLQKSLEQARSVDTHEAWRQFVACTAFDVRSDLRRITCPKAIIAGAEDRMTPESLTRSFLDAWPDAPYHQISGAGHSMMLEQPEIFNDILLDLMEKFNW</sequence>
<evidence type="ECO:0000313" key="2">
    <source>
        <dbReference type="EMBL" id="NMP22839.1"/>
    </source>
</evidence>
<dbReference type="SUPFAM" id="SSF53474">
    <property type="entry name" value="alpha/beta-Hydrolases"/>
    <property type="match status" value="1"/>
</dbReference>
<dbReference type="Pfam" id="PF12697">
    <property type="entry name" value="Abhydrolase_6"/>
    <property type="match status" value="1"/>
</dbReference>
<dbReference type="GO" id="GO:0016787">
    <property type="term" value="F:hydrolase activity"/>
    <property type="evidence" value="ECO:0007669"/>
    <property type="project" value="UniProtKB-KW"/>
</dbReference>
<dbReference type="InterPro" id="IPR000073">
    <property type="entry name" value="AB_hydrolase_1"/>
</dbReference>
<reference evidence="2 3" key="1">
    <citation type="submission" date="2020-04" db="EMBL/GenBank/DDBJ databases">
        <authorList>
            <person name="Zhang R."/>
            <person name="Schippers A."/>
        </authorList>
    </citation>
    <scope>NUCLEOTIDE SEQUENCE [LARGE SCALE GENOMIC DNA]</scope>
    <source>
        <strain evidence="2 3">DSM 109850</strain>
    </source>
</reference>
<evidence type="ECO:0000313" key="3">
    <source>
        <dbReference type="Proteomes" id="UP000533476"/>
    </source>
</evidence>
<dbReference type="AlphaFoldDB" id="A0A7Y0L6I4"/>
<comment type="caution">
    <text evidence="2">The sequence shown here is derived from an EMBL/GenBank/DDBJ whole genome shotgun (WGS) entry which is preliminary data.</text>
</comment>
<dbReference type="PANTHER" id="PTHR43194">
    <property type="entry name" value="HYDROLASE ALPHA/BETA FOLD FAMILY"/>
    <property type="match status" value="1"/>
</dbReference>
<evidence type="ECO:0000259" key="1">
    <source>
        <dbReference type="Pfam" id="PF12697"/>
    </source>
</evidence>